<dbReference type="OrthoDB" id="3208495at2759"/>
<evidence type="ECO:0000313" key="1">
    <source>
        <dbReference type="EMBL" id="KAE9383786.1"/>
    </source>
</evidence>
<protein>
    <submittedName>
        <fullName evidence="1">Uncharacterized protein</fullName>
    </submittedName>
</protein>
<proteinExistence type="predicted"/>
<reference evidence="1" key="1">
    <citation type="journal article" date="2019" name="Environ. Microbiol.">
        <title>Fungal ecological strategies reflected in gene transcription - a case study of two litter decomposers.</title>
        <authorList>
            <person name="Barbi F."/>
            <person name="Kohler A."/>
            <person name="Barry K."/>
            <person name="Baskaran P."/>
            <person name="Daum C."/>
            <person name="Fauchery L."/>
            <person name="Ihrmark K."/>
            <person name="Kuo A."/>
            <person name="LaButti K."/>
            <person name="Lipzen A."/>
            <person name="Morin E."/>
            <person name="Grigoriev I.V."/>
            <person name="Henrissat B."/>
            <person name="Lindahl B."/>
            <person name="Martin F."/>
        </authorList>
    </citation>
    <scope>NUCLEOTIDE SEQUENCE</scope>
    <source>
        <strain evidence="1">JB14</strain>
    </source>
</reference>
<accession>A0A6A4GE14</accession>
<evidence type="ECO:0000313" key="2">
    <source>
        <dbReference type="Proteomes" id="UP000799118"/>
    </source>
</evidence>
<dbReference type="Proteomes" id="UP000799118">
    <property type="component" value="Unassembled WGS sequence"/>
</dbReference>
<name>A0A6A4GE14_9AGAR</name>
<dbReference type="AlphaFoldDB" id="A0A6A4GE14"/>
<gene>
    <name evidence="1" type="ORF">BT96DRAFT_1008788</name>
</gene>
<sequence length="206" mass="23156">MVTTSGSCIFVCPVAFGDEPPQAAPALVHPVDEPTAPSQNPNICIDLPMIPTPEYLSQICRWSYKIETETTRLVNEVIMQEDFNSDDLKGFNAHSENLRFNRTNNPNSKSLLDHFQTTDVTIDVPSGDKNVPSQPFSVPGLYFRDLISVIQSAFTEPLSAKFHFSPFKLFQTVPNSEEVHRVYSELYNSDAFIQEHDKVQCMRGPS</sequence>
<dbReference type="EMBL" id="ML770328">
    <property type="protein sequence ID" value="KAE9383786.1"/>
    <property type="molecule type" value="Genomic_DNA"/>
</dbReference>
<keyword evidence="2" id="KW-1185">Reference proteome</keyword>
<organism evidence="1 2">
    <name type="scientific">Gymnopus androsaceus JB14</name>
    <dbReference type="NCBI Taxonomy" id="1447944"/>
    <lineage>
        <taxon>Eukaryota</taxon>
        <taxon>Fungi</taxon>
        <taxon>Dikarya</taxon>
        <taxon>Basidiomycota</taxon>
        <taxon>Agaricomycotina</taxon>
        <taxon>Agaricomycetes</taxon>
        <taxon>Agaricomycetidae</taxon>
        <taxon>Agaricales</taxon>
        <taxon>Marasmiineae</taxon>
        <taxon>Omphalotaceae</taxon>
        <taxon>Gymnopus</taxon>
    </lineage>
</organism>